<dbReference type="GO" id="GO:0006353">
    <property type="term" value="P:DNA-templated transcription termination"/>
    <property type="evidence" value="ECO:0007669"/>
    <property type="project" value="UniProtKB-UniRule"/>
</dbReference>
<dbReference type="CDD" id="cd22529">
    <property type="entry name" value="KH-II_NusA_rpt2"/>
    <property type="match status" value="1"/>
</dbReference>
<dbReference type="InterPro" id="IPR009019">
    <property type="entry name" value="KH_sf_prok-type"/>
</dbReference>
<dbReference type="Proteomes" id="UP001144256">
    <property type="component" value="Unassembled WGS sequence"/>
</dbReference>
<dbReference type="Gene3D" id="3.30.300.20">
    <property type="match status" value="2"/>
</dbReference>
<dbReference type="SUPFAM" id="SSF69705">
    <property type="entry name" value="Transcription factor NusA, N-terminal domain"/>
    <property type="match status" value="1"/>
</dbReference>
<keyword evidence="4 7" id="KW-0694">RNA-binding</keyword>
<protein>
    <recommendedName>
        <fullName evidence="7">Transcription termination/antitermination protein NusA</fullName>
    </recommendedName>
</protein>
<dbReference type="InterPro" id="IPR013735">
    <property type="entry name" value="TF_NusA_N"/>
</dbReference>
<evidence type="ECO:0000259" key="9">
    <source>
        <dbReference type="SMART" id="SM00322"/>
    </source>
</evidence>
<dbReference type="GO" id="GO:0005829">
    <property type="term" value="C:cytosol"/>
    <property type="evidence" value="ECO:0007669"/>
    <property type="project" value="TreeGrafter"/>
</dbReference>
<dbReference type="RefSeq" id="WP_281819027.1">
    <property type="nucleotide sequence ID" value="NZ_BRLB01000021.1"/>
</dbReference>
<comment type="similarity">
    <text evidence="7">Belongs to the NusA family.</text>
</comment>
<organism evidence="10 11">
    <name type="scientific">Vallitalea longa</name>
    <dbReference type="NCBI Taxonomy" id="2936439"/>
    <lineage>
        <taxon>Bacteria</taxon>
        <taxon>Bacillati</taxon>
        <taxon>Bacillota</taxon>
        <taxon>Clostridia</taxon>
        <taxon>Lachnospirales</taxon>
        <taxon>Vallitaleaceae</taxon>
        <taxon>Vallitalea</taxon>
    </lineage>
</organism>
<dbReference type="InterPro" id="IPR036555">
    <property type="entry name" value="NusA_N_sf"/>
</dbReference>
<evidence type="ECO:0000259" key="8">
    <source>
        <dbReference type="SMART" id="SM00316"/>
    </source>
</evidence>
<dbReference type="FunFam" id="3.30.1480.10:FF:000002">
    <property type="entry name" value="Transcription termination/antitermination protein NusA"/>
    <property type="match status" value="1"/>
</dbReference>
<keyword evidence="6 7" id="KW-0804">Transcription</keyword>
<dbReference type="PANTHER" id="PTHR22648:SF0">
    <property type="entry name" value="TRANSCRIPTION TERMINATION_ANTITERMINATION PROTEIN NUSA"/>
    <property type="match status" value="1"/>
</dbReference>
<dbReference type="CDD" id="cd02134">
    <property type="entry name" value="KH-II_NusA_rpt1"/>
    <property type="match status" value="1"/>
</dbReference>
<evidence type="ECO:0000256" key="2">
    <source>
        <dbReference type="ARBA" id="ARBA00022490"/>
    </source>
</evidence>
<dbReference type="SMART" id="SM00322">
    <property type="entry name" value="KH"/>
    <property type="match status" value="2"/>
</dbReference>
<proteinExistence type="inferred from homology"/>
<comment type="caution">
    <text evidence="10">The sequence shown here is derived from an EMBL/GenBank/DDBJ whole genome shotgun (WGS) entry which is preliminary data.</text>
</comment>
<dbReference type="AlphaFoldDB" id="A0A9W6DGK8"/>
<dbReference type="Pfam" id="PF08529">
    <property type="entry name" value="NusA_N"/>
    <property type="match status" value="1"/>
</dbReference>
<feature type="domain" description="K Homology" evidence="9">
    <location>
        <begin position="229"/>
        <end position="301"/>
    </location>
</feature>
<dbReference type="Pfam" id="PF00575">
    <property type="entry name" value="S1"/>
    <property type="match status" value="1"/>
</dbReference>
<keyword evidence="1 7" id="KW-0806">Transcription termination</keyword>
<dbReference type="SUPFAM" id="SSF54814">
    <property type="entry name" value="Prokaryotic type KH domain (KH-domain type II)"/>
    <property type="match status" value="2"/>
</dbReference>
<dbReference type="InterPro" id="IPR012340">
    <property type="entry name" value="NA-bd_OB-fold"/>
</dbReference>
<keyword evidence="5 7" id="KW-0805">Transcription regulation</keyword>
<sequence>MNAEFIEALNQIEKEKGISKDVLLETIEVSLVTACKNNFGTAQNIKVEIDRFNGDVSVYAEKEVVVEAEDKNLTISLEDAKKINPTYKLGDIINIEVTPKNFGRIAAQKAKQVVVQKIREAEREVIFNQYITKEKDVITGIIQRQVRDNVIINLGKIDAILADKEQVPGEKYYPNERYKVYVLEVKESTKGPKVYVSRTHPELIKRLFEQEVPEVHDGVVEIKGISREAGSRTKIAVFSTNMDVDPVGSCVGHNGARVSIIVNELRGEKIDIIPWDEDPVKFIQSALSPSKVVKVIVNEQEKSAKVVVPDYQLSLAIGKEGQNARLAAKLTGYRIDIKSETQAKETNFITEEETLGALLSRNALDEEELY</sequence>
<comment type="function">
    <text evidence="7">Participates in both transcription termination and antitermination.</text>
</comment>
<evidence type="ECO:0000256" key="6">
    <source>
        <dbReference type="ARBA" id="ARBA00023163"/>
    </source>
</evidence>
<keyword evidence="2 7" id="KW-0963">Cytoplasm</keyword>
<dbReference type="SMART" id="SM00316">
    <property type="entry name" value="S1"/>
    <property type="match status" value="1"/>
</dbReference>
<dbReference type="InterPro" id="IPR004087">
    <property type="entry name" value="KH_dom"/>
</dbReference>
<dbReference type="InterPro" id="IPR025249">
    <property type="entry name" value="TF_NusA_KH_1st"/>
</dbReference>
<evidence type="ECO:0000256" key="1">
    <source>
        <dbReference type="ARBA" id="ARBA00022472"/>
    </source>
</evidence>
<dbReference type="GO" id="GO:0003700">
    <property type="term" value="F:DNA-binding transcription factor activity"/>
    <property type="evidence" value="ECO:0007669"/>
    <property type="project" value="InterPro"/>
</dbReference>
<dbReference type="Pfam" id="PF26594">
    <property type="entry name" value="KH_NusA_2nd"/>
    <property type="match status" value="1"/>
</dbReference>
<dbReference type="FunFam" id="3.30.300.20:FF:000002">
    <property type="entry name" value="Transcription termination/antitermination protein NusA"/>
    <property type="match status" value="1"/>
</dbReference>
<evidence type="ECO:0000256" key="3">
    <source>
        <dbReference type="ARBA" id="ARBA00022814"/>
    </source>
</evidence>
<dbReference type="PROSITE" id="PS50084">
    <property type="entry name" value="KH_TYPE_1"/>
    <property type="match status" value="1"/>
</dbReference>
<evidence type="ECO:0000256" key="4">
    <source>
        <dbReference type="ARBA" id="ARBA00022884"/>
    </source>
</evidence>
<dbReference type="CDD" id="cd04455">
    <property type="entry name" value="S1_NusA"/>
    <property type="match status" value="1"/>
</dbReference>
<name>A0A9W6DGK8_9FIRM</name>
<evidence type="ECO:0000313" key="10">
    <source>
        <dbReference type="EMBL" id="GKX31740.1"/>
    </source>
</evidence>
<dbReference type="SUPFAM" id="SSF50249">
    <property type="entry name" value="Nucleic acid-binding proteins"/>
    <property type="match status" value="1"/>
</dbReference>
<dbReference type="InterPro" id="IPR058582">
    <property type="entry name" value="KH_NusA_2nd"/>
</dbReference>
<dbReference type="GO" id="GO:0031564">
    <property type="term" value="P:transcription antitermination"/>
    <property type="evidence" value="ECO:0007669"/>
    <property type="project" value="UniProtKB-UniRule"/>
</dbReference>
<dbReference type="InterPro" id="IPR030842">
    <property type="entry name" value="TF_NusA_bacterial"/>
</dbReference>
<dbReference type="PANTHER" id="PTHR22648">
    <property type="entry name" value="TRANSCRIPTION TERMINATION FACTOR NUSA"/>
    <property type="match status" value="1"/>
</dbReference>
<evidence type="ECO:0000313" key="11">
    <source>
        <dbReference type="Proteomes" id="UP001144256"/>
    </source>
</evidence>
<feature type="domain" description="S1 motif" evidence="8">
    <location>
        <begin position="133"/>
        <end position="199"/>
    </location>
</feature>
<dbReference type="NCBIfam" id="TIGR01953">
    <property type="entry name" value="NusA"/>
    <property type="match status" value="1"/>
</dbReference>
<accession>A0A9W6DGK8</accession>
<gene>
    <name evidence="7" type="primary">nusA</name>
    <name evidence="10" type="ORF">SH1V18_42200</name>
</gene>
<dbReference type="Pfam" id="PF13184">
    <property type="entry name" value="KH_NusA_1st"/>
    <property type="match status" value="1"/>
</dbReference>
<keyword evidence="11" id="KW-1185">Reference proteome</keyword>
<comment type="subcellular location">
    <subcellularLocation>
        <location evidence="7">Cytoplasm</location>
    </subcellularLocation>
</comment>
<reference evidence="10" key="1">
    <citation type="submission" date="2022-06" db="EMBL/GenBank/DDBJ databases">
        <title>Vallitalea longa sp. nov., an anaerobic bacterium isolated from marine sediment.</title>
        <authorList>
            <person name="Hirano S."/>
            <person name="Terahara T."/>
            <person name="Mori K."/>
            <person name="Hamada M."/>
            <person name="Matsumoto R."/>
            <person name="Kobayashi T."/>
        </authorList>
    </citation>
    <scope>NUCLEOTIDE SEQUENCE</scope>
    <source>
        <strain evidence="10">SH18-1</strain>
    </source>
</reference>
<dbReference type="EMBL" id="BRLB01000021">
    <property type="protein sequence ID" value="GKX31740.1"/>
    <property type="molecule type" value="Genomic_DNA"/>
</dbReference>
<dbReference type="FunFam" id="3.30.300.20:FF:000005">
    <property type="entry name" value="Transcription termination/antitermination protein NusA"/>
    <property type="match status" value="1"/>
</dbReference>
<dbReference type="InterPro" id="IPR010213">
    <property type="entry name" value="TF_NusA"/>
</dbReference>
<evidence type="ECO:0000256" key="7">
    <source>
        <dbReference type="HAMAP-Rule" id="MF_00945"/>
    </source>
</evidence>
<evidence type="ECO:0000256" key="5">
    <source>
        <dbReference type="ARBA" id="ARBA00023015"/>
    </source>
</evidence>
<comment type="subunit">
    <text evidence="7">Monomer. Binds directly to the core enzyme of the DNA-dependent RNA polymerase and to nascent RNA.</text>
</comment>
<dbReference type="Gene3D" id="3.30.1480.10">
    <property type="entry name" value="NusA, N-terminal domain"/>
    <property type="match status" value="1"/>
</dbReference>
<dbReference type="HAMAP" id="MF_00945_B">
    <property type="entry name" value="NusA_B"/>
    <property type="match status" value="1"/>
</dbReference>
<dbReference type="Gene3D" id="2.40.50.140">
    <property type="entry name" value="Nucleic acid-binding proteins"/>
    <property type="match status" value="1"/>
</dbReference>
<dbReference type="GO" id="GO:0003723">
    <property type="term" value="F:RNA binding"/>
    <property type="evidence" value="ECO:0007669"/>
    <property type="project" value="UniProtKB-UniRule"/>
</dbReference>
<dbReference type="InterPro" id="IPR003029">
    <property type="entry name" value="S1_domain"/>
</dbReference>
<feature type="domain" description="K Homology" evidence="9">
    <location>
        <begin position="302"/>
        <end position="369"/>
    </location>
</feature>
<dbReference type="InterPro" id="IPR015946">
    <property type="entry name" value="KH_dom-like_a/b"/>
</dbReference>
<keyword evidence="3 7" id="KW-0889">Transcription antitermination</keyword>